<evidence type="ECO:0000256" key="7">
    <source>
        <dbReference type="ARBA" id="ARBA00023136"/>
    </source>
</evidence>
<keyword evidence="9" id="KW-0998">Cell outer membrane</keyword>
<name>A0A2N3I4U2_9BACT</name>
<proteinExistence type="inferred from homology"/>
<dbReference type="GO" id="GO:0044718">
    <property type="term" value="P:siderophore transmembrane transport"/>
    <property type="evidence" value="ECO:0007669"/>
    <property type="project" value="TreeGrafter"/>
</dbReference>
<accession>A0A2N3I4U2</accession>
<dbReference type="SUPFAM" id="SSF56935">
    <property type="entry name" value="Porins"/>
    <property type="match status" value="1"/>
</dbReference>
<keyword evidence="3" id="KW-1134">Transmembrane beta strand</keyword>
<feature type="domain" description="TonB-dependent receptor-like beta-barrel" evidence="11">
    <location>
        <begin position="283"/>
        <end position="682"/>
    </location>
</feature>
<dbReference type="Gene3D" id="2.60.40.1120">
    <property type="entry name" value="Carboxypeptidase-like, regulatory domain"/>
    <property type="match status" value="1"/>
</dbReference>
<evidence type="ECO:0000256" key="9">
    <source>
        <dbReference type="ARBA" id="ARBA00023237"/>
    </source>
</evidence>
<dbReference type="InterPro" id="IPR037066">
    <property type="entry name" value="Plug_dom_sf"/>
</dbReference>
<comment type="similarity">
    <text evidence="10">Belongs to the TonB-dependent receptor family.</text>
</comment>
<sequence>MKRTTIILLYLLGQVQAQHIQGIVQNTQKQPIVGANIFWLGTSKGTTSDENGKFHLEKLSENNRLVIAAVGFLSDTLTIEKQDFVSITLKEEEQNIQAVEVKAESHFVDKESPMLNEVLTRKELTKAACCNLSESFETNASVDVSYPDAVTGSKQIRMLGLDGTYVLINAENLPFLRGLASTYGLNFVPGTWIQSIDLIKGAGSVLNGYESMTGQINVELLKPDMKEKAILNAYLNHFGRIEGNAVMRYKLAHQWQGSVLAHASTLQRHIDTNQDGFLDLPLFTQYNVINRFKKQTERWSGQFGIKMLYDNRRGGQSSFWGKNPLPTAYGTQTRTQRAEFFAKNAILYPKEPYKGLGWISSAIWHNQEGFLGKNLYTGTQKTLYNQIIYNNIISNTQHNYKTGITHTIDDYQESFKDSIFTRREHILGVFAEYTYNYLKKFTLVVGNRLDKHNLFGWIYTPRLHFRYEFAPNTIARLSAGRGFRVPNPIAENWGFLVNNRSIFAENNLKPEISWNYGISLQKSWKWGMGKKIDWTTDFFQTIFQNQLVVDMDRNATELHFTNLQGKSFARSFQTELAMRLLAGLETKVAYKYYDVQTTLAGSLQERPYVSRHRFFVNASYETRRSGLQFDATLKWQGRQRLPVSHNPLETGETQYSPAFGLLNAQITKKWNTWEWYVGGENLLGFVQENPIISADNPQSPHFDATMVWGPIFGQMIYTGLRVHLSGSTQNQ</sequence>
<dbReference type="AlphaFoldDB" id="A0A2N3I4U2"/>
<organism evidence="13 14">
    <name type="scientific">Raineya orbicola</name>
    <dbReference type="NCBI Taxonomy" id="2016530"/>
    <lineage>
        <taxon>Bacteria</taxon>
        <taxon>Pseudomonadati</taxon>
        <taxon>Bacteroidota</taxon>
        <taxon>Cytophagia</taxon>
        <taxon>Cytophagales</taxon>
        <taxon>Raineyaceae</taxon>
        <taxon>Raineya</taxon>
    </lineage>
</organism>
<keyword evidence="8" id="KW-0675">Receptor</keyword>
<dbReference type="Gene3D" id="2.170.130.10">
    <property type="entry name" value="TonB-dependent receptor, plug domain"/>
    <property type="match status" value="1"/>
</dbReference>
<dbReference type="InterPro" id="IPR039426">
    <property type="entry name" value="TonB-dep_rcpt-like"/>
</dbReference>
<evidence type="ECO:0000256" key="3">
    <source>
        <dbReference type="ARBA" id="ARBA00022452"/>
    </source>
</evidence>
<dbReference type="Gene3D" id="2.40.170.20">
    <property type="entry name" value="TonB-dependent receptor, beta-barrel domain"/>
    <property type="match status" value="1"/>
</dbReference>
<keyword evidence="6 10" id="KW-0798">TonB box</keyword>
<evidence type="ECO:0000313" key="14">
    <source>
        <dbReference type="Proteomes" id="UP000233387"/>
    </source>
</evidence>
<dbReference type="InterPro" id="IPR012910">
    <property type="entry name" value="Plug_dom"/>
</dbReference>
<dbReference type="Pfam" id="PF00593">
    <property type="entry name" value="TonB_dep_Rec_b-barrel"/>
    <property type="match status" value="1"/>
</dbReference>
<keyword evidence="2" id="KW-0813">Transport</keyword>
<dbReference type="InterPro" id="IPR008969">
    <property type="entry name" value="CarboxyPept-like_regulatory"/>
</dbReference>
<evidence type="ECO:0000256" key="2">
    <source>
        <dbReference type="ARBA" id="ARBA00022448"/>
    </source>
</evidence>
<reference evidence="13 14" key="1">
    <citation type="submission" date="2017-06" db="EMBL/GenBank/DDBJ databases">
        <title>Raineya orbicola gen. nov., sp. nov. a slightly thermophilic bacterium of the phylum Bacteroidetes and the description of Raineyaceae fam. nov.</title>
        <authorList>
            <person name="Albuquerque L."/>
            <person name="Polonia A.R.M."/>
            <person name="Barroso C."/>
            <person name="Froufe H.J.C."/>
            <person name="Lage O."/>
            <person name="Lobo-Da-Cunha A."/>
            <person name="Egas C."/>
            <person name="Da Costa M.S."/>
        </authorList>
    </citation>
    <scope>NUCLEOTIDE SEQUENCE [LARGE SCALE GENOMIC DNA]</scope>
    <source>
        <strain evidence="13 14">SPSPC-11</strain>
    </source>
</reference>
<dbReference type="InterPro" id="IPR036942">
    <property type="entry name" value="Beta-barrel_TonB_sf"/>
</dbReference>
<dbReference type="InterPro" id="IPR000531">
    <property type="entry name" value="Beta-barrel_TonB"/>
</dbReference>
<evidence type="ECO:0000256" key="4">
    <source>
        <dbReference type="ARBA" id="ARBA00022692"/>
    </source>
</evidence>
<dbReference type="PANTHER" id="PTHR30069:SF29">
    <property type="entry name" value="HEMOGLOBIN AND HEMOGLOBIN-HAPTOGLOBIN-BINDING PROTEIN 1-RELATED"/>
    <property type="match status" value="1"/>
</dbReference>
<comment type="caution">
    <text evidence="13">The sequence shown here is derived from an EMBL/GenBank/DDBJ whole genome shotgun (WGS) entry which is preliminary data.</text>
</comment>
<evidence type="ECO:0000259" key="11">
    <source>
        <dbReference type="Pfam" id="PF00593"/>
    </source>
</evidence>
<evidence type="ECO:0000256" key="10">
    <source>
        <dbReference type="RuleBase" id="RU003357"/>
    </source>
</evidence>
<dbReference type="Pfam" id="PF13715">
    <property type="entry name" value="CarbopepD_reg_2"/>
    <property type="match status" value="1"/>
</dbReference>
<evidence type="ECO:0000313" key="13">
    <source>
        <dbReference type="EMBL" id="PKQ65316.1"/>
    </source>
</evidence>
<dbReference type="Pfam" id="PF07715">
    <property type="entry name" value="Plug"/>
    <property type="match status" value="1"/>
</dbReference>
<dbReference type="Proteomes" id="UP000233387">
    <property type="component" value="Unassembled WGS sequence"/>
</dbReference>
<evidence type="ECO:0000259" key="12">
    <source>
        <dbReference type="Pfam" id="PF07715"/>
    </source>
</evidence>
<dbReference type="EMBL" id="NKXO01000059">
    <property type="protein sequence ID" value="PKQ65316.1"/>
    <property type="molecule type" value="Genomic_DNA"/>
</dbReference>
<keyword evidence="5" id="KW-0732">Signal</keyword>
<feature type="domain" description="TonB-dependent receptor plug" evidence="12">
    <location>
        <begin position="110"/>
        <end position="214"/>
    </location>
</feature>
<evidence type="ECO:0000256" key="1">
    <source>
        <dbReference type="ARBA" id="ARBA00004571"/>
    </source>
</evidence>
<dbReference type="SUPFAM" id="SSF49464">
    <property type="entry name" value="Carboxypeptidase regulatory domain-like"/>
    <property type="match status" value="1"/>
</dbReference>
<evidence type="ECO:0000256" key="6">
    <source>
        <dbReference type="ARBA" id="ARBA00023077"/>
    </source>
</evidence>
<keyword evidence="14" id="KW-1185">Reference proteome</keyword>
<comment type="subcellular location">
    <subcellularLocation>
        <location evidence="1">Cell outer membrane</location>
        <topology evidence="1">Multi-pass membrane protein</topology>
    </subcellularLocation>
</comment>
<dbReference type="GO" id="GO:0015344">
    <property type="term" value="F:siderophore uptake transmembrane transporter activity"/>
    <property type="evidence" value="ECO:0007669"/>
    <property type="project" value="TreeGrafter"/>
</dbReference>
<dbReference type="OrthoDB" id="1109239at2"/>
<evidence type="ECO:0000256" key="8">
    <source>
        <dbReference type="ARBA" id="ARBA00023170"/>
    </source>
</evidence>
<evidence type="ECO:0000256" key="5">
    <source>
        <dbReference type="ARBA" id="ARBA00022729"/>
    </source>
</evidence>
<keyword evidence="4" id="KW-0812">Transmembrane</keyword>
<dbReference type="PANTHER" id="PTHR30069">
    <property type="entry name" value="TONB-DEPENDENT OUTER MEMBRANE RECEPTOR"/>
    <property type="match status" value="1"/>
</dbReference>
<keyword evidence="7 10" id="KW-0472">Membrane</keyword>
<dbReference type="GO" id="GO:0009279">
    <property type="term" value="C:cell outer membrane"/>
    <property type="evidence" value="ECO:0007669"/>
    <property type="project" value="UniProtKB-SubCell"/>
</dbReference>
<protein>
    <submittedName>
        <fullName evidence="13">Cna protein B-type domain</fullName>
    </submittedName>
</protein>
<gene>
    <name evidence="13" type="ORF">Rain11_2541</name>
</gene>
<dbReference type="RefSeq" id="WP_101359803.1">
    <property type="nucleotide sequence ID" value="NZ_NKXO01000059.1"/>
</dbReference>